<protein>
    <submittedName>
        <fullName evidence="1">Uncharacterized protein</fullName>
    </submittedName>
</protein>
<gene>
    <name evidence="1" type="ORF">ACFP2T_16030</name>
</gene>
<dbReference type="EMBL" id="JBHSPR010000010">
    <property type="protein sequence ID" value="MFC6017711.1"/>
    <property type="molecule type" value="Genomic_DNA"/>
</dbReference>
<evidence type="ECO:0000313" key="2">
    <source>
        <dbReference type="Proteomes" id="UP001596203"/>
    </source>
</evidence>
<comment type="caution">
    <text evidence="1">The sequence shown here is derived from an EMBL/GenBank/DDBJ whole genome shotgun (WGS) entry which is preliminary data.</text>
</comment>
<name>A0ABW1K7Z7_9ACTN</name>
<evidence type="ECO:0000313" key="1">
    <source>
        <dbReference type="EMBL" id="MFC6017711.1"/>
    </source>
</evidence>
<accession>A0ABW1K7Z7</accession>
<dbReference type="RefSeq" id="WP_377422182.1">
    <property type="nucleotide sequence ID" value="NZ_JBHSPR010000010.1"/>
</dbReference>
<reference evidence="2" key="1">
    <citation type="journal article" date="2019" name="Int. J. Syst. Evol. Microbiol.">
        <title>The Global Catalogue of Microorganisms (GCM) 10K type strain sequencing project: providing services to taxonomists for standard genome sequencing and annotation.</title>
        <authorList>
            <consortium name="The Broad Institute Genomics Platform"/>
            <consortium name="The Broad Institute Genome Sequencing Center for Infectious Disease"/>
            <person name="Wu L."/>
            <person name="Ma J."/>
        </authorList>
    </citation>
    <scope>NUCLEOTIDE SEQUENCE [LARGE SCALE GENOMIC DNA]</scope>
    <source>
        <strain evidence="2">ZS-35-S2</strain>
    </source>
</reference>
<sequence>MGNSFTAYAASDGPGDLYLSNGGTDVFFDVLTLAGCQLAETPWQQNLVLLFADGHRYSRGFSGFDLGEIPWTGDWQAEQEFLLRVIDTALARHGWHRLRYDPPAAAGYLARYREMVAAFTPVPVDAPRWGDWRTAPAPSLLTRCPEHDLYEGEAGCRLCDPSIQPIGRQ</sequence>
<dbReference type="Proteomes" id="UP001596203">
    <property type="component" value="Unassembled WGS sequence"/>
</dbReference>
<organism evidence="1 2">
    <name type="scientific">Plantactinospora solaniradicis</name>
    <dbReference type="NCBI Taxonomy" id="1723736"/>
    <lineage>
        <taxon>Bacteria</taxon>
        <taxon>Bacillati</taxon>
        <taxon>Actinomycetota</taxon>
        <taxon>Actinomycetes</taxon>
        <taxon>Micromonosporales</taxon>
        <taxon>Micromonosporaceae</taxon>
        <taxon>Plantactinospora</taxon>
    </lineage>
</organism>
<proteinExistence type="predicted"/>
<keyword evidence="2" id="KW-1185">Reference proteome</keyword>